<dbReference type="Gene3D" id="3.40.1190.20">
    <property type="match status" value="1"/>
</dbReference>
<organism evidence="3 4">
    <name type="scientific">Mizuhopecten yessoensis</name>
    <name type="common">Japanese scallop</name>
    <name type="synonym">Patinopecten yessoensis</name>
    <dbReference type="NCBI Taxonomy" id="6573"/>
    <lineage>
        <taxon>Eukaryota</taxon>
        <taxon>Metazoa</taxon>
        <taxon>Spiralia</taxon>
        <taxon>Lophotrochozoa</taxon>
        <taxon>Mollusca</taxon>
        <taxon>Bivalvia</taxon>
        <taxon>Autobranchia</taxon>
        <taxon>Pteriomorphia</taxon>
        <taxon>Pectinida</taxon>
        <taxon>Pectinoidea</taxon>
        <taxon>Pectinidae</taxon>
        <taxon>Mizuhopecten</taxon>
    </lineage>
</organism>
<dbReference type="SUPFAM" id="SSF53613">
    <property type="entry name" value="Ribokinase-like"/>
    <property type="match status" value="1"/>
</dbReference>
<dbReference type="Pfam" id="PF00294">
    <property type="entry name" value="PfkB"/>
    <property type="match status" value="1"/>
</dbReference>
<accession>A0A210QTS0</accession>
<dbReference type="InterPro" id="IPR029056">
    <property type="entry name" value="Ribokinase-like"/>
</dbReference>
<dbReference type="InterPro" id="IPR034093">
    <property type="entry name" value="KHK"/>
</dbReference>
<keyword evidence="4" id="KW-1185">Reference proteome</keyword>
<gene>
    <name evidence="3" type="ORF">KP79_PYT15693</name>
</gene>
<protein>
    <submittedName>
        <fullName evidence="3">Ketohexokinase</fullName>
    </submittedName>
</protein>
<keyword evidence="3" id="KW-0808">Transferase</keyword>
<dbReference type="PANTHER" id="PTHR42774:SF3">
    <property type="entry name" value="KETOHEXOKINASE"/>
    <property type="match status" value="1"/>
</dbReference>
<dbReference type="PANTHER" id="PTHR42774">
    <property type="entry name" value="PHOSPHOTRANSFERASE SYSTEM TRANSPORT PROTEIN"/>
    <property type="match status" value="1"/>
</dbReference>
<feature type="domain" description="Carbohydrate kinase PfkB" evidence="2">
    <location>
        <begin position="8"/>
        <end position="298"/>
    </location>
</feature>
<dbReference type="OrthoDB" id="204058at2759"/>
<dbReference type="GO" id="GO:0006000">
    <property type="term" value="P:fructose metabolic process"/>
    <property type="evidence" value="ECO:0007669"/>
    <property type="project" value="InterPro"/>
</dbReference>
<evidence type="ECO:0000313" key="3">
    <source>
        <dbReference type="EMBL" id="OWF52136.1"/>
    </source>
</evidence>
<evidence type="ECO:0000256" key="1">
    <source>
        <dbReference type="SAM" id="SignalP"/>
    </source>
</evidence>
<dbReference type="EMBL" id="NEDP02001925">
    <property type="protein sequence ID" value="OWF52136.1"/>
    <property type="molecule type" value="Genomic_DNA"/>
</dbReference>
<keyword evidence="1" id="KW-0732">Signal</keyword>
<dbReference type="CDD" id="cd01939">
    <property type="entry name" value="Ketohexokinase"/>
    <property type="match status" value="1"/>
</dbReference>
<name>A0A210QTS0_MIZYE</name>
<feature type="signal peptide" evidence="1">
    <location>
        <begin position="1"/>
        <end position="26"/>
    </location>
</feature>
<evidence type="ECO:0000313" key="4">
    <source>
        <dbReference type="Proteomes" id="UP000242188"/>
    </source>
</evidence>
<proteinExistence type="predicted"/>
<keyword evidence="3" id="KW-0418">Kinase</keyword>
<comment type="caution">
    <text evidence="3">The sequence shown here is derived from an EMBL/GenBank/DDBJ whole genome shotgun (WGS) entry which is preliminary data.</text>
</comment>
<dbReference type="GO" id="GO:0004454">
    <property type="term" value="F:ketohexokinase activity"/>
    <property type="evidence" value="ECO:0007669"/>
    <property type="project" value="InterPro"/>
</dbReference>
<sequence>MELETGQKKVLSLGMLCLDIVTVCDSYPKEDTDKRVLDYYWQRGGNASTTSTVLAMLGERSEFMGAMATDLESNFLRDNLKSYGVVFDDAMVCGPEVHTPVSMVIINQSNGSRTILHCAKNLPEVNFSHFQTLDLSQYKWIHIEARPAVQAYTQIMLRVVQYNETAVDKIKVSLELEKPGRPELDSLIQYADVVFISKEKADDERLFSKEDVVRAYIKKCKAGAVVVCAWGDEGAAALSGDGLLCTSPVFPPETLVDTLGAGDTFNAATVFALCQGRSVQEAISLGCKVAGTKCGMKGNNGLRDIIW</sequence>
<dbReference type="STRING" id="6573.A0A210QTS0"/>
<dbReference type="Proteomes" id="UP000242188">
    <property type="component" value="Unassembled WGS sequence"/>
</dbReference>
<feature type="chain" id="PRO_5013143456" evidence="1">
    <location>
        <begin position="27"/>
        <end position="307"/>
    </location>
</feature>
<dbReference type="AlphaFoldDB" id="A0A210QTS0"/>
<evidence type="ECO:0000259" key="2">
    <source>
        <dbReference type="Pfam" id="PF00294"/>
    </source>
</evidence>
<dbReference type="InterPro" id="IPR011611">
    <property type="entry name" value="PfkB_dom"/>
</dbReference>
<reference evidence="3 4" key="1">
    <citation type="journal article" date="2017" name="Nat. Ecol. Evol.">
        <title>Scallop genome provides insights into evolution of bilaterian karyotype and development.</title>
        <authorList>
            <person name="Wang S."/>
            <person name="Zhang J."/>
            <person name="Jiao W."/>
            <person name="Li J."/>
            <person name="Xun X."/>
            <person name="Sun Y."/>
            <person name="Guo X."/>
            <person name="Huan P."/>
            <person name="Dong B."/>
            <person name="Zhang L."/>
            <person name="Hu X."/>
            <person name="Sun X."/>
            <person name="Wang J."/>
            <person name="Zhao C."/>
            <person name="Wang Y."/>
            <person name="Wang D."/>
            <person name="Huang X."/>
            <person name="Wang R."/>
            <person name="Lv J."/>
            <person name="Li Y."/>
            <person name="Zhang Z."/>
            <person name="Liu B."/>
            <person name="Lu W."/>
            <person name="Hui Y."/>
            <person name="Liang J."/>
            <person name="Zhou Z."/>
            <person name="Hou R."/>
            <person name="Li X."/>
            <person name="Liu Y."/>
            <person name="Li H."/>
            <person name="Ning X."/>
            <person name="Lin Y."/>
            <person name="Zhao L."/>
            <person name="Xing Q."/>
            <person name="Dou J."/>
            <person name="Li Y."/>
            <person name="Mao J."/>
            <person name="Guo H."/>
            <person name="Dou H."/>
            <person name="Li T."/>
            <person name="Mu C."/>
            <person name="Jiang W."/>
            <person name="Fu Q."/>
            <person name="Fu X."/>
            <person name="Miao Y."/>
            <person name="Liu J."/>
            <person name="Yu Q."/>
            <person name="Li R."/>
            <person name="Liao H."/>
            <person name="Li X."/>
            <person name="Kong Y."/>
            <person name="Jiang Z."/>
            <person name="Chourrout D."/>
            <person name="Li R."/>
            <person name="Bao Z."/>
        </authorList>
    </citation>
    <scope>NUCLEOTIDE SEQUENCE [LARGE SCALE GENOMIC DNA]</scope>
    <source>
        <strain evidence="3 4">PY_sf001</strain>
    </source>
</reference>
<dbReference type="InterPro" id="IPR052562">
    <property type="entry name" value="Ketohexokinase-related"/>
</dbReference>